<keyword evidence="1" id="KW-0880">Kelch repeat</keyword>
<protein>
    <recommendedName>
        <fullName evidence="6">Kelch motif family protein</fullName>
    </recommendedName>
</protein>
<dbReference type="Proteomes" id="UP000689195">
    <property type="component" value="Unassembled WGS sequence"/>
</dbReference>
<evidence type="ECO:0000256" key="2">
    <source>
        <dbReference type="ARBA" id="ARBA00022737"/>
    </source>
</evidence>
<name>A0A8S1UM13_9CILI</name>
<organism evidence="4 5">
    <name type="scientific">Paramecium pentaurelia</name>
    <dbReference type="NCBI Taxonomy" id="43138"/>
    <lineage>
        <taxon>Eukaryota</taxon>
        <taxon>Sar</taxon>
        <taxon>Alveolata</taxon>
        <taxon>Ciliophora</taxon>
        <taxon>Intramacronucleata</taxon>
        <taxon>Oligohymenophorea</taxon>
        <taxon>Peniculida</taxon>
        <taxon>Parameciidae</taxon>
        <taxon>Paramecium</taxon>
    </lineage>
</organism>
<evidence type="ECO:0000313" key="5">
    <source>
        <dbReference type="Proteomes" id="UP000689195"/>
    </source>
</evidence>
<dbReference type="OrthoDB" id="293573at2759"/>
<evidence type="ECO:0000256" key="1">
    <source>
        <dbReference type="ARBA" id="ARBA00022441"/>
    </source>
</evidence>
<dbReference type="Pfam" id="PF24681">
    <property type="entry name" value="Kelch_KLHDC2_KLHL20_DRC7"/>
    <property type="match status" value="2"/>
</dbReference>
<proteinExistence type="predicted"/>
<evidence type="ECO:0000313" key="4">
    <source>
        <dbReference type="EMBL" id="CAD8166030.1"/>
    </source>
</evidence>
<dbReference type="PANTHER" id="PTHR46093:SF18">
    <property type="entry name" value="FIBRONECTIN TYPE-III DOMAIN-CONTAINING PROTEIN"/>
    <property type="match status" value="1"/>
</dbReference>
<dbReference type="PANTHER" id="PTHR46093">
    <property type="entry name" value="ACYL-COA-BINDING DOMAIN-CONTAINING PROTEIN 5"/>
    <property type="match status" value="1"/>
</dbReference>
<dbReference type="AlphaFoldDB" id="A0A8S1UM13"/>
<sequence length="625" mass="72254">MSSLESSPRNSLNIVDILEKYKQKKAIMSPLPLESFQQIVQEAGQELLQQHPEGDNSHFISFKQLNQDAIDELQRSLHQSKIMWNNFSRALFAASPIEKKNSSTKMELLHNRDAYYRIKRQNEIQLKLQLDGINKEYQRIHIETQGVKSYPSISTKDQFRQQQIKRQLQMGCCQELVRQETELIKQQIELTKSRLINEIKKIVVYIYKNQNNGWNPSSRESSAMVNYNEKLYLYGGSGAGYISDLCQATFDKQFYKWTMIKLKQLIQCRSYHTANLYKSQLIIFGGIQNSPLKEDRIHCEVTNEVTHINLVNYEIKNILHAGIVSPRKAHIAEVVGKYLLVQGGIDQKGHYLNDFLAYDILTLRWQNIEINASIFQDGIAFHKSCCTLEHKSIDIYKHDPDMTYENQGIYIFGGLDSNGHYLDKLIKIDVRRRPIFIEEVQSKGKTPISRCQHSMTYVELSQQIVIYGGKNDDINTQGFLNDLHILEIRNLSWTSVEIRGHHPISGRCSHSAAVIDDRLFIFGGVNYTGFVKSDLLIIELNQSKAQELSQYEAQTERLSKQQTPVQYKPATPPKIVLNLKQQIEQIKKDSEKVKLADKFKKQSMARHSRNLTDIQIYKTFATVTD</sequence>
<gene>
    <name evidence="4" type="ORF">PPENT_87.1.T0430248</name>
</gene>
<feature type="coiled-coil region" evidence="3">
    <location>
        <begin position="541"/>
        <end position="596"/>
    </location>
</feature>
<accession>A0A8S1UM13</accession>
<reference evidence="4" key="1">
    <citation type="submission" date="2021-01" db="EMBL/GenBank/DDBJ databases">
        <authorList>
            <consortium name="Genoscope - CEA"/>
            <person name="William W."/>
        </authorList>
    </citation>
    <scope>NUCLEOTIDE SEQUENCE</scope>
</reference>
<evidence type="ECO:0008006" key="6">
    <source>
        <dbReference type="Google" id="ProtNLM"/>
    </source>
</evidence>
<comment type="caution">
    <text evidence="4">The sequence shown here is derived from an EMBL/GenBank/DDBJ whole genome shotgun (WGS) entry which is preliminary data.</text>
</comment>
<keyword evidence="2" id="KW-0677">Repeat</keyword>
<keyword evidence="3" id="KW-0175">Coiled coil</keyword>
<dbReference type="EMBL" id="CAJJDO010000043">
    <property type="protein sequence ID" value="CAD8166030.1"/>
    <property type="molecule type" value="Genomic_DNA"/>
</dbReference>
<keyword evidence="5" id="KW-1185">Reference proteome</keyword>
<evidence type="ECO:0000256" key="3">
    <source>
        <dbReference type="SAM" id="Coils"/>
    </source>
</evidence>